<keyword evidence="2" id="KW-1185">Reference proteome</keyword>
<dbReference type="AlphaFoldDB" id="A0A0Q3U4D6"/>
<gene>
    <name evidence="1" type="ORF">AAES_04906</name>
</gene>
<protein>
    <submittedName>
        <fullName evidence="1">Uncharacterized protein</fullName>
    </submittedName>
</protein>
<accession>A0A0Q3U4D6</accession>
<evidence type="ECO:0000313" key="2">
    <source>
        <dbReference type="Proteomes" id="UP000051836"/>
    </source>
</evidence>
<comment type="caution">
    <text evidence="1">The sequence shown here is derived from an EMBL/GenBank/DDBJ whole genome shotgun (WGS) entry which is preliminary data.</text>
</comment>
<evidence type="ECO:0000313" key="1">
    <source>
        <dbReference type="EMBL" id="KQL60816.1"/>
    </source>
</evidence>
<dbReference type="EMBL" id="LMAW01000092">
    <property type="protein sequence ID" value="KQL60816.1"/>
    <property type="molecule type" value="Genomic_DNA"/>
</dbReference>
<name>A0A0Q3U4D6_AMAAE</name>
<reference evidence="1 2" key="1">
    <citation type="submission" date="2015-10" db="EMBL/GenBank/DDBJ databases">
        <authorList>
            <person name="Gilbert D.G."/>
        </authorList>
    </citation>
    <scope>NUCLEOTIDE SEQUENCE [LARGE SCALE GENOMIC DNA]</scope>
    <source>
        <strain evidence="1">FVVF132</strain>
    </source>
</reference>
<sequence length="71" mass="7781">MSAVLNNARALAPALLSHQISSFYMRKSGVKKGQAWVPGSALPIQKPLATWHYNNDRKGKDRTSALAFELA</sequence>
<proteinExistence type="predicted"/>
<organism evidence="1 2">
    <name type="scientific">Amazona aestiva</name>
    <name type="common">Blue-fronted Amazon parrot</name>
    <dbReference type="NCBI Taxonomy" id="12930"/>
    <lineage>
        <taxon>Eukaryota</taxon>
        <taxon>Metazoa</taxon>
        <taxon>Chordata</taxon>
        <taxon>Craniata</taxon>
        <taxon>Vertebrata</taxon>
        <taxon>Euteleostomi</taxon>
        <taxon>Archelosauria</taxon>
        <taxon>Archosauria</taxon>
        <taxon>Dinosauria</taxon>
        <taxon>Saurischia</taxon>
        <taxon>Theropoda</taxon>
        <taxon>Coelurosauria</taxon>
        <taxon>Aves</taxon>
        <taxon>Neognathae</taxon>
        <taxon>Neoaves</taxon>
        <taxon>Telluraves</taxon>
        <taxon>Australaves</taxon>
        <taxon>Psittaciformes</taxon>
        <taxon>Psittacidae</taxon>
        <taxon>Amazona</taxon>
    </lineage>
</organism>
<dbReference type="Proteomes" id="UP000051836">
    <property type="component" value="Unassembled WGS sequence"/>
</dbReference>